<feature type="binding site" evidence="9">
    <location>
        <position position="351"/>
    </location>
    <ligand>
        <name>S-adenosyl-L-methionine</name>
        <dbReference type="ChEBI" id="CHEBI:59789"/>
    </ligand>
</feature>
<dbReference type="Gene3D" id="3.40.50.150">
    <property type="entry name" value="Vaccinia Virus protein VP39"/>
    <property type="match status" value="1"/>
</dbReference>
<dbReference type="GO" id="GO:0070041">
    <property type="term" value="F:rRNA (uridine-C5-)-methyltransferase activity"/>
    <property type="evidence" value="ECO:0007669"/>
    <property type="project" value="UniProtKB-UniRule"/>
</dbReference>
<evidence type="ECO:0000313" key="14">
    <source>
        <dbReference type="Proteomes" id="UP000065261"/>
    </source>
</evidence>
<dbReference type="InterPro" id="IPR002792">
    <property type="entry name" value="TRAM_dom"/>
</dbReference>
<evidence type="ECO:0000259" key="12">
    <source>
        <dbReference type="Pfam" id="PF01938"/>
    </source>
</evidence>
<dbReference type="PATRIC" id="fig|1315283.4.peg.738"/>
<dbReference type="OrthoDB" id="9804590at2"/>
<dbReference type="RefSeq" id="WP_058372745.1">
    <property type="nucleotide sequence ID" value="NZ_CP011034.1"/>
</dbReference>
<evidence type="ECO:0000256" key="8">
    <source>
        <dbReference type="ARBA" id="ARBA00023014"/>
    </source>
</evidence>
<dbReference type="GO" id="GO:0070475">
    <property type="term" value="P:rRNA base methylation"/>
    <property type="evidence" value="ECO:0007669"/>
    <property type="project" value="TreeGrafter"/>
</dbReference>
<dbReference type="InterPro" id="IPR010280">
    <property type="entry name" value="U5_MeTrfase_fam"/>
</dbReference>
<reference evidence="13 14" key="1">
    <citation type="submission" date="2015-03" db="EMBL/GenBank/DDBJ databases">
        <authorList>
            <person name="Murphy D."/>
        </authorList>
    </citation>
    <scope>NUCLEOTIDE SEQUENCE [LARGE SCALE GENOMIC DNA]</scope>
    <source>
        <strain evidence="13 14">KMM 520</strain>
    </source>
</reference>
<evidence type="ECO:0000256" key="4">
    <source>
        <dbReference type="ARBA" id="ARBA00022679"/>
    </source>
</evidence>
<dbReference type="SUPFAM" id="SSF53335">
    <property type="entry name" value="S-adenosyl-L-methionine-dependent methyltransferases"/>
    <property type="match status" value="1"/>
</dbReference>
<keyword evidence="2 9" id="KW-0698">rRNA processing</keyword>
<dbReference type="EMBL" id="CP011034">
    <property type="protein sequence ID" value="ALS32142.1"/>
    <property type="molecule type" value="Genomic_DNA"/>
</dbReference>
<keyword evidence="7 9" id="KW-0408">Iron</keyword>
<dbReference type="Gene3D" id="2.40.50.1070">
    <property type="match status" value="1"/>
</dbReference>
<evidence type="ECO:0000313" key="13">
    <source>
        <dbReference type="EMBL" id="ALS32142.1"/>
    </source>
</evidence>
<dbReference type="Gene3D" id="2.40.50.140">
    <property type="entry name" value="Nucleic acid-binding proteins"/>
    <property type="match status" value="1"/>
</dbReference>
<dbReference type="FunFam" id="2.40.50.140:FF:000097">
    <property type="entry name" value="23S rRNA (uracil(1939)-C(5))-methyltransferase RlmD"/>
    <property type="match status" value="1"/>
</dbReference>
<evidence type="ECO:0000256" key="11">
    <source>
        <dbReference type="PROSITE-ProRule" id="PRU10015"/>
    </source>
</evidence>
<proteinExistence type="inferred from homology"/>
<dbReference type="InterPro" id="IPR012340">
    <property type="entry name" value="NA-bd_OB-fold"/>
</dbReference>
<comment type="function">
    <text evidence="9">Catalyzes the formation of 5-methyl-uridine at position 1939 (m5U1939) in 23S rRNA.</text>
</comment>
<dbReference type="GO" id="GO:0051539">
    <property type="term" value="F:4 iron, 4 sulfur cluster binding"/>
    <property type="evidence" value="ECO:0007669"/>
    <property type="project" value="UniProtKB-KW"/>
</dbReference>
<feature type="binding site" evidence="9">
    <location>
        <position position="81"/>
    </location>
    <ligand>
        <name>[4Fe-4S] cluster</name>
        <dbReference type="ChEBI" id="CHEBI:49883"/>
    </ligand>
</feature>
<dbReference type="CDD" id="cd02440">
    <property type="entry name" value="AdoMet_MTases"/>
    <property type="match status" value="1"/>
</dbReference>
<dbReference type="PROSITE" id="PS01231">
    <property type="entry name" value="TRMA_2"/>
    <property type="match status" value="1"/>
</dbReference>
<evidence type="ECO:0000256" key="5">
    <source>
        <dbReference type="ARBA" id="ARBA00022691"/>
    </source>
</evidence>
<evidence type="ECO:0000256" key="6">
    <source>
        <dbReference type="ARBA" id="ARBA00022723"/>
    </source>
</evidence>
<dbReference type="InterPro" id="IPR001566">
    <property type="entry name" value="23S_rRNA_MeTrfase_RlmD"/>
</dbReference>
<feature type="binding site" evidence="9">
    <location>
        <position position="87"/>
    </location>
    <ligand>
        <name>[4Fe-4S] cluster</name>
        <dbReference type="ChEBI" id="CHEBI:49883"/>
    </ligand>
</feature>
<feature type="binding site" evidence="9">
    <location>
        <position position="169"/>
    </location>
    <ligand>
        <name>[4Fe-4S] cluster</name>
        <dbReference type="ChEBI" id="CHEBI:49883"/>
    </ligand>
</feature>
<evidence type="ECO:0000256" key="1">
    <source>
        <dbReference type="ARBA" id="ARBA00022485"/>
    </source>
</evidence>
<name>A0A0U2X4B3_9GAMM</name>
<organism evidence="13">
    <name type="scientific">Pseudoalteromonas translucida KMM 520</name>
    <dbReference type="NCBI Taxonomy" id="1315283"/>
    <lineage>
        <taxon>Bacteria</taxon>
        <taxon>Pseudomonadati</taxon>
        <taxon>Pseudomonadota</taxon>
        <taxon>Gammaproteobacteria</taxon>
        <taxon>Alteromonadales</taxon>
        <taxon>Pseudoalteromonadaceae</taxon>
        <taxon>Pseudoalteromonas</taxon>
    </lineage>
</organism>
<dbReference type="Pfam" id="PF01938">
    <property type="entry name" value="TRAM"/>
    <property type="match status" value="1"/>
</dbReference>
<dbReference type="InterPro" id="IPR030390">
    <property type="entry name" value="MeTrfase_TrmA_AS"/>
</dbReference>
<dbReference type="PANTHER" id="PTHR11061">
    <property type="entry name" value="RNA M5U METHYLTRANSFERASE"/>
    <property type="match status" value="1"/>
</dbReference>
<keyword evidence="3 9" id="KW-0489">Methyltransferase</keyword>
<dbReference type="GO" id="GO:0005506">
    <property type="term" value="F:iron ion binding"/>
    <property type="evidence" value="ECO:0007669"/>
    <property type="project" value="UniProtKB-UniRule"/>
</dbReference>
<evidence type="ECO:0000256" key="3">
    <source>
        <dbReference type="ARBA" id="ARBA00022603"/>
    </source>
</evidence>
<evidence type="ECO:0000256" key="7">
    <source>
        <dbReference type="ARBA" id="ARBA00023004"/>
    </source>
</evidence>
<feature type="binding site" evidence="9 10">
    <location>
        <position position="324"/>
    </location>
    <ligand>
        <name>S-adenosyl-L-methionine</name>
        <dbReference type="ChEBI" id="CHEBI:59789"/>
    </ligand>
</feature>
<feature type="binding site" evidence="9">
    <location>
        <position position="308"/>
    </location>
    <ligand>
        <name>S-adenosyl-L-methionine</name>
        <dbReference type="ChEBI" id="CHEBI:59789"/>
    </ligand>
</feature>
<feature type="active site" description="Nucleophile" evidence="9 10">
    <location>
        <position position="398"/>
    </location>
</feature>
<dbReference type="NCBIfam" id="TIGR00479">
    <property type="entry name" value="rumA"/>
    <property type="match status" value="1"/>
</dbReference>
<feature type="binding site" evidence="9">
    <location>
        <position position="90"/>
    </location>
    <ligand>
        <name>[4Fe-4S] cluster</name>
        <dbReference type="ChEBI" id="CHEBI:49883"/>
    </ligand>
</feature>
<feature type="active site" evidence="11">
    <location>
        <position position="398"/>
    </location>
</feature>
<dbReference type="Proteomes" id="UP000065261">
    <property type="component" value="Chromosome I"/>
</dbReference>
<dbReference type="PANTHER" id="PTHR11061:SF49">
    <property type="entry name" value="23S RRNA (URACIL(1939)-C(5))-METHYLTRANSFERASE RLMD"/>
    <property type="match status" value="1"/>
</dbReference>
<feature type="binding site" evidence="9 10">
    <location>
        <position position="274"/>
    </location>
    <ligand>
        <name>S-adenosyl-L-methionine</name>
        <dbReference type="ChEBI" id="CHEBI:59789"/>
    </ligand>
</feature>
<keyword evidence="1 9" id="KW-0004">4Fe-4S</keyword>
<keyword evidence="5 9" id="KW-0949">S-adenosyl-L-methionine</keyword>
<dbReference type="PROSITE" id="PS01230">
    <property type="entry name" value="TRMA_1"/>
    <property type="match status" value="1"/>
</dbReference>
<keyword evidence="4 9" id="KW-0808">Transferase</keyword>
<dbReference type="PROSITE" id="PS51687">
    <property type="entry name" value="SAM_MT_RNA_M5U"/>
    <property type="match status" value="1"/>
</dbReference>
<feature type="binding site" evidence="9 10">
    <location>
        <position position="303"/>
    </location>
    <ligand>
        <name>S-adenosyl-L-methionine</name>
        <dbReference type="ChEBI" id="CHEBI:59789"/>
    </ligand>
</feature>
<comment type="similarity">
    <text evidence="9">Belongs to the class I-like SAM-binding methyltransferase superfamily. RNA M5U methyltransferase family. RlmD subfamily.</text>
</comment>
<protein>
    <recommendedName>
        <fullName evidence="9">23S rRNA (uracil(1939)-C(5))-methyltransferase RlmD</fullName>
        <ecNumber evidence="9">2.1.1.190</ecNumber>
    </recommendedName>
    <alternativeName>
        <fullName evidence="9">23S rRNA(m5U1939)-methyltransferase</fullName>
    </alternativeName>
</protein>
<evidence type="ECO:0000256" key="10">
    <source>
        <dbReference type="PROSITE-ProRule" id="PRU01024"/>
    </source>
</evidence>
<feature type="binding site" evidence="9 10">
    <location>
        <position position="372"/>
    </location>
    <ligand>
        <name>S-adenosyl-L-methionine</name>
        <dbReference type="ChEBI" id="CHEBI:59789"/>
    </ligand>
</feature>
<dbReference type="InterPro" id="IPR029063">
    <property type="entry name" value="SAM-dependent_MTases_sf"/>
</dbReference>
<dbReference type="KEGG" id="ptn:PTRA_a0837"/>
<dbReference type="EC" id="2.1.1.190" evidence="9"/>
<evidence type="ECO:0000256" key="2">
    <source>
        <dbReference type="ARBA" id="ARBA00022552"/>
    </source>
</evidence>
<dbReference type="NCBIfam" id="NF009639">
    <property type="entry name" value="PRK13168.1"/>
    <property type="match status" value="1"/>
</dbReference>
<dbReference type="HAMAP" id="MF_01010">
    <property type="entry name" value="23SrRNA_methyltr_RlmD"/>
    <property type="match status" value="1"/>
</dbReference>
<dbReference type="SUPFAM" id="SSF50249">
    <property type="entry name" value="Nucleic acid-binding proteins"/>
    <property type="match status" value="1"/>
</dbReference>
<feature type="domain" description="TRAM" evidence="12">
    <location>
        <begin position="20"/>
        <end position="65"/>
    </location>
</feature>
<sequence>MAQIFKATKKPLKQQSLVLDITAMDHHGRGIAKHNNKVCFVSNALPNEQVKATIVADKARYSEAQTHKVLQASEYRVAPFCEHYNQCGGCQLQHLDSGQQVVEKQIAVSKLFEKFAKLDELNWQAPLLSKATHYRRSARLAVMFDKTAKKMRVGYRASGSKSIISINECPVLSEVFANVFTVFDNLINQHKALHCVSHLQLCQGDEQNFVIIRHTKPIPESIKALVSQSAAEQQWQLVWQSESEVIEHSHLAMPFYALEELGLKFEFGLNNFIQVNASVNQAMLKQAQNWLALKGDENVLDLFCGIGNFSLVLAKQAKTVIGVEGVASAVAMATQNAHTNLIANAQFNCFDLTNKIETASWFNKNLDVLVLDPSRTGAITVLEQLPLKQFKTILYVSCDPVTLARDSAIISQAGFELHKIGLMNMFPHTGHIETMALFQRR</sequence>
<keyword evidence="6 9" id="KW-0479">Metal-binding</keyword>
<evidence type="ECO:0000256" key="9">
    <source>
        <dbReference type="HAMAP-Rule" id="MF_01010"/>
    </source>
</evidence>
<comment type="catalytic activity">
    <reaction evidence="9">
        <text>uridine(1939) in 23S rRNA + S-adenosyl-L-methionine = 5-methyluridine(1939) in 23S rRNA + S-adenosyl-L-homocysteine + H(+)</text>
        <dbReference type="Rhea" id="RHEA:42908"/>
        <dbReference type="Rhea" id="RHEA-COMP:10278"/>
        <dbReference type="Rhea" id="RHEA-COMP:10279"/>
        <dbReference type="ChEBI" id="CHEBI:15378"/>
        <dbReference type="ChEBI" id="CHEBI:57856"/>
        <dbReference type="ChEBI" id="CHEBI:59789"/>
        <dbReference type="ChEBI" id="CHEBI:65315"/>
        <dbReference type="ChEBI" id="CHEBI:74447"/>
        <dbReference type="EC" id="2.1.1.190"/>
    </reaction>
</comment>
<accession>A0A0U2X4B3</accession>
<dbReference type="GO" id="GO:0003723">
    <property type="term" value="F:RNA binding"/>
    <property type="evidence" value="ECO:0007669"/>
    <property type="project" value="InterPro"/>
</dbReference>
<dbReference type="AlphaFoldDB" id="A0A0U2X4B3"/>
<gene>
    <name evidence="13" type="primary">rumA</name>
    <name evidence="9" type="synonym">rlmD</name>
    <name evidence="13" type="ORF">PTRA_a0837</name>
</gene>
<keyword evidence="8 9" id="KW-0411">Iron-sulfur</keyword>
<dbReference type="InterPro" id="IPR030391">
    <property type="entry name" value="MeTrfase_TrmA_CS"/>
</dbReference>
<dbReference type="Pfam" id="PF05958">
    <property type="entry name" value="tRNA_U5-meth_tr"/>
    <property type="match status" value="1"/>
</dbReference>